<evidence type="ECO:0000313" key="3">
    <source>
        <dbReference type="EMBL" id="NML28460.1"/>
    </source>
</evidence>
<proteinExistence type="predicted"/>
<evidence type="ECO:0000313" key="4">
    <source>
        <dbReference type="Proteomes" id="UP000580043"/>
    </source>
</evidence>
<feature type="signal peptide" evidence="1">
    <location>
        <begin position="1"/>
        <end position="21"/>
    </location>
</feature>
<dbReference type="Pfam" id="PF16036">
    <property type="entry name" value="Chalcone_3"/>
    <property type="match status" value="1"/>
</dbReference>
<gene>
    <name evidence="3" type="ORF">HHL15_22100</name>
</gene>
<protein>
    <recommendedName>
        <fullName evidence="2">Chalcone isomerase domain-containing protein</fullName>
    </recommendedName>
</protein>
<dbReference type="RefSeq" id="WP_169147985.1">
    <property type="nucleotide sequence ID" value="NZ_JABBGA010000027.1"/>
</dbReference>
<reference evidence="3 4" key="1">
    <citation type="submission" date="2020-04" db="EMBL/GenBank/DDBJ databases">
        <title>Zoogloea sp. G-4-1-14 isolated from soil.</title>
        <authorList>
            <person name="Dahal R.H."/>
        </authorList>
    </citation>
    <scope>NUCLEOTIDE SEQUENCE [LARGE SCALE GENOMIC DNA]</scope>
    <source>
        <strain evidence="3 4">G-4-1-14</strain>
    </source>
</reference>
<feature type="chain" id="PRO_5032612267" description="Chalcone isomerase domain-containing protein" evidence="1">
    <location>
        <begin position="22"/>
        <end position="175"/>
    </location>
</feature>
<keyword evidence="1" id="KW-0732">Signal</keyword>
<dbReference type="Proteomes" id="UP000580043">
    <property type="component" value="Unassembled WGS sequence"/>
</dbReference>
<feature type="domain" description="Chalcone isomerase" evidence="2">
    <location>
        <begin position="69"/>
        <end position="172"/>
    </location>
</feature>
<comment type="caution">
    <text evidence="3">The sequence shown here is derived from an EMBL/GenBank/DDBJ whole genome shotgun (WGS) entry which is preliminary data.</text>
</comment>
<dbReference type="AlphaFoldDB" id="A0A848GAQ4"/>
<sequence>MPELRRAVLVLLWLFASAASAALPEPVRALAPGWRLLGSGEARFIGLRLYDASLWVSGPEWSDSRPYALVLTYARGFSRSMLVTTSLDEMRRLGSGDEAALLRWKADLERVFPDVAEGETIVGVSLPGRGAAFYHQGRLVGEVADPVFAHTFFAIWLDRRTRVPALRARLFGQPS</sequence>
<keyword evidence="4" id="KW-1185">Reference proteome</keyword>
<accession>A0A848GAQ4</accession>
<organism evidence="3 4">
    <name type="scientific">Zoogloea dura</name>
    <dbReference type="NCBI Taxonomy" id="2728840"/>
    <lineage>
        <taxon>Bacteria</taxon>
        <taxon>Pseudomonadati</taxon>
        <taxon>Pseudomonadota</taxon>
        <taxon>Betaproteobacteria</taxon>
        <taxon>Rhodocyclales</taxon>
        <taxon>Zoogloeaceae</taxon>
        <taxon>Zoogloea</taxon>
    </lineage>
</organism>
<evidence type="ECO:0000256" key="1">
    <source>
        <dbReference type="SAM" id="SignalP"/>
    </source>
</evidence>
<evidence type="ECO:0000259" key="2">
    <source>
        <dbReference type="Pfam" id="PF16036"/>
    </source>
</evidence>
<name>A0A848GAQ4_9RHOO</name>
<dbReference type="InterPro" id="IPR016087">
    <property type="entry name" value="Chalcone_isomerase"/>
</dbReference>
<dbReference type="EMBL" id="JABBGA010000027">
    <property type="protein sequence ID" value="NML28460.1"/>
    <property type="molecule type" value="Genomic_DNA"/>
</dbReference>